<accession>A0A8S5MSV4</accession>
<protein>
    <submittedName>
        <fullName evidence="1">Uncharacterized protein</fullName>
    </submittedName>
</protein>
<name>A0A8S5MSV4_9CAUD</name>
<dbReference type="EMBL" id="BK014975">
    <property type="protein sequence ID" value="DAD85151.1"/>
    <property type="molecule type" value="Genomic_DNA"/>
</dbReference>
<organism evidence="1">
    <name type="scientific">Podoviridae sp. ctwV53</name>
    <dbReference type="NCBI Taxonomy" id="2826587"/>
    <lineage>
        <taxon>Viruses</taxon>
        <taxon>Duplodnaviria</taxon>
        <taxon>Heunggongvirae</taxon>
        <taxon>Uroviricota</taxon>
        <taxon>Caudoviricetes</taxon>
    </lineage>
</organism>
<proteinExistence type="predicted"/>
<evidence type="ECO:0000313" key="1">
    <source>
        <dbReference type="EMBL" id="DAD85151.1"/>
    </source>
</evidence>
<reference evidence="1" key="1">
    <citation type="journal article" date="2021" name="Proc. Natl. Acad. Sci. U.S.A.">
        <title>A Catalog of Tens of Thousands of Viruses from Human Metagenomes Reveals Hidden Associations with Chronic Diseases.</title>
        <authorList>
            <person name="Tisza M.J."/>
            <person name="Buck C.B."/>
        </authorList>
    </citation>
    <scope>NUCLEOTIDE SEQUENCE</scope>
    <source>
        <strain evidence="1">CtwV53</strain>
    </source>
</reference>
<sequence>MAVKTKLYSETMRELSALDEDSLRLYQMRWGLIDVEEELINSVGYHAYSQIPPCTPIAKNAMLQIMASFEDSVERKEWADRIEGKATQTTVNVNHDTKDGIEELKNYTKEKLDELFGDM</sequence>